<accession>A0ABW3VJU3</accession>
<evidence type="ECO:0000259" key="2">
    <source>
        <dbReference type="Pfam" id="PF12680"/>
    </source>
</evidence>
<gene>
    <name evidence="3" type="ORF">ACFQ34_14790</name>
</gene>
<feature type="region of interest" description="Disordered" evidence="1">
    <location>
        <begin position="176"/>
        <end position="206"/>
    </location>
</feature>
<dbReference type="RefSeq" id="WP_346090088.1">
    <property type="nucleotide sequence ID" value="NZ_BAABKS010000006.1"/>
</dbReference>
<comment type="caution">
    <text evidence="3">The sequence shown here is derived from an EMBL/GenBank/DDBJ whole genome shotgun (WGS) entry which is preliminary data.</text>
</comment>
<dbReference type="InterPro" id="IPR032710">
    <property type="entry name" value="NTF2-like_dom_sf"/>
</dbReference>
<feature type="domain" description="SnoaL-like" evidence="2">
    <location>
        <begin position="10"/>
        <end position="115"/>
    </location>
</feature>
<evidence type="ECO:0000313" key="3">
    <source>
        <dbReference type="EMBL" id="MFD1234554.1"/>
    </source>
</evidence>
<reference evidence="4" key="1">
    <citation type="journal article" date="2019" name="Int. J. Syst. Evol. Microbiol.">
        <title>The Global Catalogue of Microorganisms (GCM) 10K type strain sequencing project: providing services to taxonomists for standard genome sequencing and annotation.</title>
        <authorList>
            <consortium name="The Broad Institute Genomics Platform"/>
            <consortium name="The Broad Institute Genome Sequencing Center for Infectious Disease"/>
            <person name="Wu L."/>
            <person name="Ma J."/>
        </authorList>
    </citation>
    <scope>NUCLEOTIDE SEQUENCE [LARGE SCALE GENOMIC DNA]</scope>
    <source>
        <strain evidence="4">CCUG 49018</strain>
    </source>
</reference>
<dbReference type="Pfam" id="PF12680">
    <property type="entry name" value="SnoaL_2"/>
    <property type="match status" value="1"/>
</dbReference>
<proteinExistence type="predicted"/>
<dbReference type="Gene3D" id="3.10.450.50">
    <property type="match status" value="1"/>
</dbReference>
<dbReference type="Proteomes" id="UP001597182">
    <property type="component" value="Unassembled WGS sequence"/>
</dbReference>
<feature type="compositionally biased region" description="Basic residues" evidence="1">
    <location>
        <begin position="184"/>
        <end position="195"/>
    </location>
</feature>
<evidence type="ECO:0000313" key="4">
    <source>
        <dbReference type="Proteomes" id="UP001597182"/>
    </source>
</evidence>
<dbReference type="SUPFAM" id="SSF54427">
    <property type="entry name" value="NTF2-like"/>
    <property type="match status" value="1"/>
</dbReference>
<sequence length="206" mass="23056">MPDPTTAALIRRYYDACTDGDLAELGATLHPDVVHWFLAPNVGSAPVRGREHLARYWRKVTRMVDARWVVDHVVTDGDEAVIEWTMFWRPDGAAERVATRGAEWFVLRDGLIAEIRSYYQQRPETTGLDGFPYAERGYAVAGREASDVHPDAVEHRAPLGASDGSPSMGSVIRAVRGKAEPGRHTGRIRAWRQRSHGSPGRRDRDE</sequence>
<name>A0ABW3VJU3_9PSEU</name>
<dbReference type="EMBL" id="JBHTMB010000134">
    <property type="protein sequence ID" value="MFD1234554.1"/>
    <property type="molecule type" value="Genomic_DNA"/>
</dbReference>
<evidence type="ECO:0000256" key="1">
    <source>
        <dbReference type="SAM" id="MobiDB-lite"/>
    </source>
</evidence>
<keyword evidence="4" id="KW-1185">Reference proteome</keyword>
<protein>
    <submittedName>
        <fullName evidence="3">Nuclear transport factor 2 family protein</fullName>
    </submittedName>
</protein>
<organism evidence="3 4">
    <name type="scientific">Pseudonocardia benzenivorans</name>
    <dbReference type="NCBI Taxonomy" id="228005"/>
    <lineage>
        <taxon>Bacteria</taxon>
        <taxon>Bacillati</taxon>
        <taxon>Actinomycetota</taxon>
        <taxon>Actinomycetes</taxon>
        <taxon>Pseudonocardiales</taxon>
        <taxon>Pseudonocardiaceae</taxon>
        <taxon>Pseudonocardia</taxon>
    </lineage>
</organism>
<dbReference type="InterPro" id="IPR037401">
    <property type="entry name" value="SnoaL-like"/>
</dbReference>